<dbReference type="InterPro" id="IPR050695">
    <property type="entry name" value="N-acetylmuramoyl_amidase_3"/>
</dbReference>
<dbReference type="STRING" id="1121307.CLCY_1c04040"/>
<name>A0A0J8D4T0_CLOCY</name>
<dbReference type="GO" id="GO:0030288">
    <property type="term" value="C:outer membrane-bounded periplasmic space"/>
    <property type="evidence" value="ECO:0007669"/>
    <property type="project" value="TreeGrafter"/>
</dbReference>
<reference evidence="2 3" key="1">
    <citation type="submission" date="2015-06" db="EMBL/GenBank/DDBJ databases">
        <title>Draft genome sequence of the purine-degrading Clostridium cylindrosporum HC-1 (DSM 605).</title>
        <authorList>
            <person name="Poehlein A."/>
            <person name="Schiel-Bengelsdorf B."/>
            <person name="Bengelsdorf F."/>
            <person name="Daniel R."/>
            <person name="Duerre P."/>
        </authorList>
    </citation>
    <scope>NUCLEOTIDE SEQUENCE [LARGE SCALE GENOMIC DNA]</scope>
    <source>
        <strain evidence="2 3">DSM 605</strain>
    </source>
</reference>
<dbReference type="GO" id="GO:0008745">
    <property type="term" value="F:N-acetylmuramoyl-L-alanine amidase activity"/>
    <property type="evidence" value="ECO:0007669"/>
    <property type="project" value="UniProtKB-EC"/>
</dbReference>
<protein>
    <submittedName>
        <fullName evidence="2">N-acetylmuramoyl-L-alanine amidase</fullName>
        <ecNumber evidence="2">3.5.1.28</ecNumber>
    </submittedName>
</protein>
<dbReference type="SMART" id="SM00646">
    <property type="entry name" value="Ami_3"/>
    <property type="match status" value="1"/>
</dbReference>
<sequence length="247" mass="28021">MVDKKRLVIGIDMGHTFNPANYGGVGIRNEVEETRKVGEKLIRYLECMGHRIVNVTVDYADTQEESLSERVRRANAQRLDLFVSLHFNKFNGERNGSEVYTYRGRRLPAAVRTLNNLGNLGFKKTGIFDGSKLYLIKNTKAPAMLVEIAYIDSPIDMEIYDPELVARALAEGITGQKIPQACPNRREENNSSQYRFITKDGEIVDRDSKRNSLYRVCVGGCLSYEKARDITLEIKELGYTVAMEVIE</sequence>
<gene>
    <name evidence="2" type="ORF">CLCY_1c04040</name>
</gene>
<organism evidence="2 3">
    <name type="scientific">Clostridium cylindrosporum DSM 605</name>
    <dbReference type="NCBI Taxonomy" id="1121307"/>
    <lineage>
        <taxon>Bacteria</taxon>
        <taxon>Bacillati</taxon>
        <taxon>Bacillota</taxon>
        <taxon>Clostridia</taxon>
        <taxon>Eubacteriales</taxon>
        <taxon>Clostridiaceae</taxon>
        <taxon>Clostridium</taxon>
    </lineage>
</organism>
<keyword evidence="3" id="KW-1185">Reference proteome</keyword>
<dbReference type="InterPro" id="IPR002508">
    <property type="entry name" value="MurNAc-LAA_cat"/>
</dbReference>
<evidence type="ECO:0000313" key="3">
    <source>
        <dbReference type="Proteomes" id="UP000036756"/>
    </source>
</evidence>
<dbReference type="OrthoDB" id="5344211at2"/>
<dbReference type="Proteomes" id="UP000036756">
    <property type="component" value="Unassembled WGS sequence"/>
</dbReference>
<accession>A0A0J8D4T0</accession>
<dbReference type="RefSeq" id="WP_048571544.1">
    <property type="nucleotide sequence ID" value="NZ_LFVU01000028.1"/>
</dbReference>
<dbReference type="Gene3D" id="3.40.630.40">
    <property type="entry name" value="Zn-dependent exopeptidases"/>
    <property type="match status" value="1"/>
</dbReference>
<proteinExistence type="predicted"/>
<dbReference type="CDD" id="cd02696">
    <property type="entry name" value="MurNAc-LAA"/>
    <property type="match status" value="1"/>
</dbReference>
<dbReference type="PANTHER" id="PTHR30404:SF8">
    <property type="entry name" value="AUTOLYSIN PH-RELATED"/>
    <property type="match status" value="1"/>
</dbReference>
<dbReference type="SUPFAM" id="SSF53187">
    <property type="entry name" value="Zn-dependent exopeptidases"/>
    <property type="match status" value="1"/>
</dbReference>
<evidence type="ECO:0000313" key="2">
    <source>
        <dbReference type="EMBL" id="KMT21170.1"/>
    </source>
</evidence>
<dbReference type="GO" id="GO:0009253">
    <property type="term" value="P:peptidoglycan catabolic process"/>
    <property type="evidence" value="ECO:0007669"/>
    <property type="project" value="InterPro"/>
</dbReference>
<dbReference type="AlphaFoldDB" id="A0A0J8D4T0"/>
<dbReference type="EC" id="3.5.1.28" evidence="2"/>
<dbReference type="Pfam" id="PF01520">
    <property type="entry name" value="Amidase_3"/>
    <property type="match status" value="1"/>
</dbReference>
<comment type="caution">
    <text evidence="2">The sequence shown here is derived from an EMBL/GenBank/DDBJ whole genome shotgun (WGS) entry which is preliminary data.</text>
</comment>
<keyword evidence="2" id="KW-0378">Hydrolase</keyword>
<dbReference type="PANTHER" id="PTHR30404">
    <property type="entry name" value="N-ACETYLMURAMOYL-L-ALANINE AMIDASE"/>
    <property type="match status" value="1"/>
</dbReference>
<evidence type="ECO:0000259" key="1">
    <source>
        <dbReference type="SMART" id="SM00646"/>
    </source>
</evidence>
<dbReference type="PATRIC" id="fig|1121307.3.peg.769"/>
<feature type="domain" description="MurNAc-LAA" evidence="1">
    <location>
        <begin position="71"/>
        <end position="174"/>
    </location>
</feature>
<dbReference type="EMBL" id="LFVU01000028">
    <property type="protein sequence ID" value="KMT21170.1"/>
    <property type="molecule type" value="Genomic_DNA"/>
</dbReference>